<dbReference type="EMBL" id="RKLT01000052">
    <property type="protein sequence ID" value="MBX0298306.1"/>
    <property type="molecule type" value="Genomic_DNA"/>
</dbReference>
<dbReference type="PROSITE" id="PS50966">
    <property type="entry name" value="ZF_SWIM"/>
    <property type="match status" value="1"/>
</dbReference>
<dbReference type="RefSeq" id="WP_220582881.1">
    <property type="nucleotide sequence ID" value="NZ_RKLT01000052.1"/>
</dbReference>
<keyword evidence="1" id="KW-0863">Zinc-finger</keyword>
<name>A0AAW4PK03_9EURY</name>
<keyword evidence="5" id="KW-1185">Reference proteome</keyword>
<accession>A0AAW4PK03</accession>
<dbReference type="AlphaFoldDB" id="A0AAW4PK03"/>
<keyword evidence="1" id="KW-0479">Metal-binding</keyword>
<feature type="domain" description="SWIM-type" evidence="3">
    <location>
        <begin position="46"/>
        <end position="81"/>
    </location>
</feature>
<proteinExistence type="predicted"/>
<evidence type="ECO:0000259" key="3">
    <source>
        <dbReference type="PROSITE" id="PS50966"/>
    </source>
</evidence>
<evidence type="ECO:0000256" key="1">
    <source>
        <dbReference type="PROSITE-ProRule" id="PRU00325"/>
    </source>
</evidence>
<gene>
    <name evidence="4" type="ORF">EGH23_25955</name>
</gene>
<dbReference type="InterPro" id="IPR007527">
    <property type="entry name" value="Znf_SWIM"/>
</dbReference>
<keyword evidence="1" id="KW-0862">Zinc</keyword>
<evidence type="ECO:0000256" key="2">
    <source>
        <dbReference type="SAM" id="MobiDB-lite"/>
    </source>
</evidence>
<reference evidence="4 5" key="1">
    <citation type="submission" date="2021-06" db="EMBL/GenBank/DDBJ databases">
        <title>Halomicroarcula sp. a new haloarchaeum isolated from saline soil.</title>
        <authorList>
            <person name="Duran-Viseras A."/>
            <person name="Sanchez-Porro C."/>
            <person name="Ventosa A."/>
        </authorList>
    </citation>
    <scope>NUCLEOTIDE SEQUENCE [LARGE SCALE GENOMIC DNA]</scope>
    <source>
        <strain evidence="4 5">F27</strain>
    </source>
</reference>
<feature type="region of interest" description="Disordered" evidence="2">
    <location>
        <begin position="95"/>
        <end position="131"/>
    </location>
</feature>
<protein>
    <submittedName>
        <fullName evidence="4">SWIM zinc finger domain-containing protein</fullName>
    </submittedName>
</protein>
<evidence type="ECO:0000313" key="5">
    <source>
        <dbReference type="Proteomes" id="UP001430455"/>
    </source>
</evidence>
<sequence length="154" mass="16574">MHPLAKLQFSKRVAKRAQYEALDISLCSDEVLVRNESHANPKDHEYTVTVEDGVPVACTCPADARFDGACKHRVAVAIRRPLLDALACQRAGEPLIVSDGGQPQPGAGDEVSSEETVGSGAKSATADETVEECDDCRPAFPCWECYKAGRVDLD</sequence>
<dbReference type="Proteomes" id="UP001430455">
    <property type="component" value="Unassembled WGS sequence"/>
</dbReference>
<dbReference type="GO" id="GO:0008270">
    <property type="term" value="F:zinc ion binding"/>
    <property type="evidence" value="ECO:0007669"/>
    <property type="project" value="UniProtKB-KW"/>
</dbReference>
<evidence type="ECO:0000313" key="4">
    <source>
        <dbReference type="EMBL" id="MBX0298306.1"/>
    </source>
</evidence>
<organism evidence="4 5">
    <name type="scientific">Haloarcula nitratireducens</name>
    <dbReference type="NCBI Taxonomy" id="2487749"/>
    <lineage>
        <taxon>Archaea</taxon>
        <taxon>Methanobacteriati</taxon>
        <taxon>Methanobacteriota</taxon>
        <taxon>Stenosarchaea group</taxon>
        <taxon>Halobacteria</taxon>
        <taxon>Halobacteriales</taxon>
        <taxon>Haloarculaceae</taxon>
        <taxon>Haloarcula</taxon>
    </lineage>
</organism>
<comment type="caution">
    <text evidence="4">The sequence shown here is derived from an EMBL/GenBank/DDBJ whole genome shotgun (WGS) entry which is preliminary data.</text>
</comment>
<dbReference type="Pfam" id="PF04434">
    <property type="entry name" value="SWIM"/>
    <property type="match status" value="1"/>
</dbReference>